<organism evidence="2 3">
    <name type="scientific">Ancylobacter crimeensis</name>
    <dbReference type="NCBI Taxonomy" id="2579147"/>
    <lineage>
        <taxon>Bacteria</taxon>
        <taxon>Pseudomonadati</taxon>
        <taxon>Pseudomonadota</taxon>
        <taxon>Alphaproteobacteria</taxon>
        <taxon>Hyphomicrobiales</taxon>
        <taxon>Xanthobacteraceae</taxon>
        <taxon>Ancylobacter</taxon>
    </lineage>
</organism>
<sequence length="219" mass="23888">MTPTGRLMTQASTVLLDLDGYTTVPPGKIACIVTFLEMTARPAPLPERGTDGFTLDRVEAPDPGWYRALFRRIGEDWLWFSRLRMNDAALCAIIGHPDVGVHVLRRAGADLGLVELDFRVPGEVELAFVGLVPELVGSGAGRFLMNRALDLAFASRPERVQPKRVHVHTCTLDHPGALPFYIKAGFRPVGRAVEIADDPRAGGVLAPDAARHFPMLTAE</sequence>
<evidence type="ECO:0000313" key="2">
    <source>
        <dbReference type="EMBL" id="MCK0196557.1"/>
    </source>
</evidence>
<dbReference type="Gene3D" id="3.40.630.30">
    <property type="match status" value="1"/>
</dbReference>
<dbReference type="RefSeq" id="WP_247027772.1">
    <property type="nucleotide sequence ID" value="NZ_JALKCH010000004.1"/>
</dbReference>
<feature type="domain" description="N-acetyltransferase" evidence="1">
    <location>
        <begin position="56"/>
        <end position="210"/>
    </location>
</feature>
<dbReference type="PROSITE" id="PS51186">
    <property type="entry name" value="GNAT"/>
    <property type="match status" value="1"/>
</dbReference>
<dbReference type="InterPro" id="IPR016181">
    <property type="entry name" value="Acyl_CoA_acyltransferase"/>
</dbReference>
<comment type="caution">
    <text evidence="2">The sequence shown here is derived from an EMBL/GenBank/DDBJ whole genome shotgun (WGS) entry which is preliminary data.</text>
</comment>
<keyword evidence="3" id="KW-1185">Reference proteome</keyword>
<evidence type="ECO:0000259" key="1">
    <source>
        <dbReference type="PROSITE" id="PS51186"/>
    </source>
</evidence>
<accession>A0ABT0D9E4</accession>
<dbReference type="EMBL" id="JALKCH010000004">
    <property type="protein sequence ID" value="MCK0196557.1"/>
    <property type="molecule type" value="Genomic_DNA"/>
</dbReference>
<proteinExistence type="predicted"/>
<reference evidence="2 3" key="1">
    <citation type="submission" date="2022-04" db="EMBL/GenBank/DDBJ databases">
        <authorList>
            <person name="Grouzdev D.S."/>
            <person name="Pantiukh K.S."/>
            <person name="Krutkina M.S."/>
        </authorList>
    </citation>
    <scope>NUCLEOTIDE SEQUENCE [LARGE SCALE GENOMIC DNA]</scope>
    <source>
        <strain evidence="2 3">6x-1</strain>
    </source>
</reference>
<dbReference type="SUPFAM" id="SSF55729">
    <property type="entry name" value="Acyl-CoA N-acyltransferases (Nat)"/>
    <property type="match status" value="1"/>
</dbReference>
<dbReference type="InterPro" id="IPR000182">
    <property type="entry name" value="GNAT_dom"/>
</dbReference>
<gene>
    <name evidence="2" type="ORF">MWN34_06480</name>
</gene>
<evidence type="ECO:0000313" key="3">
    <source>
        <dbReference type="Proteomes" id="UP001203284"/>
    </source>
</evidence>
<protein>
    <submittedName>
        <fullName evidence="2">GNAT family N-acetyltransferase</fullName>
    </submittedName>
</protein>
<name>A0ABT0D9E4_9HYPH</name>
<dbReference type="Proteomes" id="UP001203284">
    <property type="component" value="Unassembled WGS sequence"/>
</dbReference>